<evidence type="ECO:0000313" key="1">
    <source>
        <dbReference type="EMBL" id="SOB60606.1"/>
    </source>
</evidence>
<protein>
    <submittedName>
        <fullName evidence="1">Uncharacterized protein</fullName>
    </submittedName>
</protein>
<dbReference type="Proteomes" id="UP000219215">
    <property type="component" value="Chromosome DPRO"/>
</dbReference>
<organism evidence="1 2">
    <name type="scientific">Pseudodesulfovibrio profundus</name>
    <dbReference type="NCBI Taxonomy" id="57320"/>
    <lineage>
        <taxon>Bacteria</taxon>
        <taxon>Pseudomonadati</taxon>
        <taxon>Thermodesulfobacteriota</taxon>
        <taxon>Desulfovibrionia</taxon>
        <taxon>Desulfovibrionales</taxon>
        <taxon>Desulfovibrionaceae</taxon>
    </lineage>
</organism>
<reference evidence="2" key="1">
    <citation type="submission" date="2017-09" db="EMBL/GenBank/DDBJ databases">
        <authorList>
            <person name="Regsiter A."/>
            <person name="William W."/>
        </authorList>
    </citation>
    <scope>NUCLEOTIDE SEQUENCE [LARGE SCALE GENOMIC DNA]</scope>
    <source>
        <strain evidence="2">500-1</strain>
    </source>
</reference>
<name>A0A2C8FEK8_9BACT</name>
<dbReference type="RefSeq" id="WP_157917553.1">
    <property type="nucleotide sequence ID" value="NZ_LT907975.1"/>
</dbReference>
<dbReference type="KEGG" id="pprf:DPRO_3690"/>
<gene>
    <name evidence="1" type="ORF">DPRO_3690</name>
</gene>
<accession>A0A2C8FEK8</accession>
<dbReference type="AlphaFoldDB" id="A0A2C8FEK8"/>
<keyword evidence="2" id="KW-1185">Reference proteome</keyword>
<evidence type="ECO:0000313" key="2">
    <source>
        <dbReference type="Proteomes" id="UP000219215"/>
    </source>
</evidence>
<proteinExistence type="predicted"/>
<sequence length="49" mass="5924">MGRTPYYDGSTGEYFINGRWYNSLDDYEREANDHADRETMERKDNAEKR</sequence>
<dbReference type="EMBL" id="LT907975">
    <property type="protein sequence ID" value="SOB60606.1"/>
    <property type="molecule type" value="Genomic_DNA"/>
</dbReference>